<dbReference type="PANTHER" id="PTHR46577:SF1">
    <property type="entry name" value="HTH-TYPE TRANSCRIPTIONAL REGULATORY PROTEIN GABR"/>
    <property type="match status" value="1"/>
</dbReference>
<dbReference type="Proteomes" id="UP000184085">
    <property type="component" value="Unassembled WGS sequence"/>
</dbReference>
<dbReference type="Gene3D" id="3.90.1150.10">
    <property type="entry name" value="Aspartate Aminotransferase, domain 1"/>
    <property type="match status" value="1"/>
</dbReference>
<dbReference type="InterPro" id="IPR015424">
    <property type="entry name" value="PyrdxlP-dep_Trfase"/>
</dbReference>
<evidence type="ECO:0000313" key="9">
    <source>
        <dbReference type="Proteomes" id="UP000184085"/>
    </source>
</evidence>
<dbReference type="SMART" id="SM00345">
    <property type="entry name" value="HTH_GNTR"/>
    <property type="match status" value="1"/>
</dbReference>
<dbReference type="PROSITE" id="PS50949">
    <property type="entry name" value="HTH_GNTR"/>
    <property type="match status" value="1"/>
</dbReference>
<dbReference type="InterPro" id="IPR004839">
    <property type="entry name" value="Aminotransferase_I/II_large"/>
</dbReference>
<name>A0A1M4N020_9RHOB</name>
<evidence type="ECO:0000256" key="6">
    <source>
        <dbReference type="SAM" id="MobiDB-lite"/>
    </source>
</evidence>
<evidence type="ECO:0000256" key="4">
    <source>
        <dbReference type="ARBA" id="ARBA00023125"/>
    </source>
</evidence>
<dbReference type="CDD" id="cd07377">
    <property type="entry name" value="WHTH_GntR"/>
    <property type="match status" value="1"/>
</dbReference>
<dbReference type="PANTHER" id="PTHR46577">
    <property type="entry name" value="HTH-TYPE TRANSCRIPTIONAL REGULATORY PROTEIN GABR"/>
    <property type="match status" value="1"/>
</dbReference>
<protein>
    <recommendedName>
        <fullName evidence="7">HTH gntR-type domain-containing protein</fullName>
    </recommendedName>
</protein>
<dbReference type="SUPFAM" id="SSF46785">
    <property type="entry name" value="Winged helix' DNA-binding domain"/>
    <property type="match status" value="1"/>
</dbReference>
<dbReference type="InterPro" id="IPR015422">
    <property type="entry name" value="PyrdxlP-dep_Trfase_small"/>
</dbReference>
<dbReference type="AlphaFoldDB" id="A0A1M4N020"/>
<accession>A0A1M4N020</accession>
<dbReference type="Gene3D" id="1.10.10.10">
    <property type="entry name" value="Winged helix-like DNA-binding domain superfamily/Winged helix DNA-binding domain"/>
    <property type="match status" value="1"/>
</dbReference>
<dbReference type="SUPFAM" id="SSF53383">
    <property type="entry name" value="PLP-dependent transferases"/>
    <property type="match status" value="1"/>
</dbReference>
<evidence type="ECO:0000256" key="5">
    <source>
        <dbReference type="ARBA" id="ARBA00023163"/>
    </source>
</evidence>
<evidence type="ECO:0000256" key="3">
    <source>
        <dbReference type="ARBA" id="ARBA00023015"/>
    </source>
</evidence>
<dbReference type="InterPro" id="IPR036390">
    <property type="entry name" value="WH_DNA-bd_sf"/>
</dbReference>
<dbReference type="RefSeq" id="WP_072703802.1">
    <property type="nucleotide sequence ID" value="NZ_FMJB01000020.1"/>
</dbReference>
<proteinExistence type="inferred from homology"/>
<keyword evidence="2" id="KW-0663">Pyridoxal phosphate</keyword>
<evidence type="ECO:0000259" key="7">
    <source>
        <dbReference type="PROSITE" id="PS50949"/>
    </source>
</evidence>
<reference evidence="9" key="1">
    <citation type="submission" date="2016-09" db="EMBL/GenBank/DDBJ databases">
        <authorList>
            <person name="Wibberg D."/>
        </authorList>
    </citation>
    <scope>NUCLEOTIDE SEQUENCE [LARGE SCALE GENOMIC DNA]</scope>
</reference>
<keyword evidence="5" id="KW-0804">Transcription</keyword>
<dbReference type="GO" id="GO:0030170">
    <property type="term" value="F:pyridoxal phosphate binding"/>
    <property type="evidence" value="ECO:0007669"/>
    <property type="project" value="InterPro"/>
</dbReference>
<evidence type="ECO:0000313" key="8">
    <source>
        <dbReference type="EMBL" id="SCM66406.1"/>
    </source>
</evidence>
<keyword evidence="4" id="KW-0238">DNA-binding</keyword>
<dbReference type="CDD" id="cd00609">
    <property type="entry name" value="AAT_like"/>
    <property type="match status" value="1"/>
</dbReference>
<sequence length="454" mass="48576">MHWTPNTLESGKPRYLAIADAIAQDIKEGRLKDGMRLPPQRKLADALGIDFTTVSRAYAEAQARGHVESHVGRGTFVRGSVVSNRPDPARSSDADLSMNMAPEPTDPELLRKMEAGLGYVSANLIDLLRYQSPVGAERDKVAASSWLSMRGMVPSLERVAVTPGAHATMAAIFSIITKPGDVVLCEAVTYPGVRNVAGRFGVRLVGIEMDADGVIPEALTAAIAEHKPKALYLNPTLQNPTTLTTPAQRREAIAGVMLKHNLFLIEDDAYGFIPSKAPAPIALSAPELTWHIGGLAKCIGAGLRLAYTIAPTARCAMHLSQAIRALSVMPSPLSMALTTQWIEDGTADSIRRFIRSESAARQAIAAEVLSGFEYLSAENAFNLWLTLPEGASRADVVARMARRQIGLMPSDAFTVLGAPTEKIRVGLGGSITRDGLKEALHGLSNALVPNTFMG</sequence>
<feature type="region of interest" description="Disordered" evidence="6">
    <location>
        <begin position="78"/>
        <end position="101"/>
    </location>
</feature>
<keyword evidence="3" id="KW-0805">Transcription regulation</keyword>
<dbReference type="GO" id="GO:0003677">
    <property type="term" value="F:DNA binding"/>
    <property type="evidence" value="ECO:0007669"/>
    <property type="project" value="UniProtKB-KW"/>
</dbReference>
<organism evidence="8 9">
    <name type="scientific">Donghicola eburneus</name>
    <dbReference type="NCBI Taxonomy" id="393278"/>
    <lineage>
        <taxon>Bacteria</taxon>
        <taxon>Pseudomonadati</taxon>
        <taxon>Pseudomonadota</taxon>
        <taxon>Alphaproteobacteria</taxon>
        <taxon>Rhodobacterales</taxon>
        <taxon>Roseobacteraceae</taxon>
        <taxon>Donghicola</taxon>
    </lineage>
</organism>
<comment type="similarity">
    <text evidence="1">In the C-terminal section; belongs to the class-I pyridoxal-phosphate-dependent aminotransferase family.</text>
</comment>
<dbReference type="EMBL" id="FMJB01000020">
    <property type="protein sequence ID" value="SCM66406.1"/>
    <property type="molecule type" value="Genomic_DNA"/>
</dbReference>
<dbReference type="Pfam" id="PF00155">
    <property type="entry name" value="Aminotran_1_2"/>
    <property type="match status" value="1"/>
</dbReference>
<dbReference type="Gene3D" id="3.40.640.10">
    <property type="entry name" value="Type I PLP-dependent aspartate aminotransferase-like (Major domain)"/>
    <property type="match status" value="1"/>
</dbReference>
<evidence type="ECO:0000256" key="1">
    <source>
        <dbReference type="ARBA" id="ARBA00005384"/>
    </source>
</evidence>
<dbReference type="GO" id="GO:0003700">
    <property type="term" value="F:DNA-binding transcription factor activity"/>
    <property type="evidence" value="ECO:0007669"/>
    <property type="project" value="InterPro"/>
</dbReference>
<dbReference type="InterPro" id="IPR015421">
    <property type="entry name" value="PyrdxlP-dep_Trfase_major"/>
</dbReference>
<feature type="domain" description="HTH gntR-type" evidence="7">
    <location>
        <begin position="12"/>
        <end position="80"/>
    </location>
</feature>
<evidence type="ECO:0000256" key="2">
    <source>
        <dbReference type="ARBA" id="ARBA00022898"/>
    </source>
</evidence>
<dbReference type="Pfam" id="PF00392">
    <property type="entry name" value="GntR"/>
    <property type="match status" value="1"/>
</dbReference>
<dbReference type="InterPro" id="IPR051446">
    <property type="entry name" value="HTH_trans_reg/aminotransferase"/>
</dbReference>
<dbReference type="InterPro" id="IPR000524">
    <property type="entry name" value="Tscrpt_reg_HTH_GntR"/>
</dbReference>
<gene>
    <name evidence="8" type="ORF">KARMA_0581</name>
</gene>
<dbReference type="InterPro" id="IPR036388">
    <property type="entry name" value="WH-like_DNA-bd_sf"/>
</dbReference>
<keyword evidence="9" id="KW-1185">Reference proteome</keyword>